<keyword evidence="1 4" id="KW-0689">Ribosomal protein</keyword>
<evidence type="ECO:0000256" key="3">
    <source>
        <dbReference type="ARBA" id="ARBA00064542"/>
    </source>
</evidence>
<dbReference type="FunFam" id="1.10.287.10:FF:000002">
    <property type="entry name" value="30S ribosomal protein S15"/>
    <property type="match status" value="1"/>
</dbReference>
<evidence type="ECO:0000313" key="9">
    <source>
        <dbReference type="Proteomes" id="UP000072763"/>
    </source>
</evidence>
<comment type="similarity">
    <text evidence="4 5">Belongs to the universal ribosomal protein uS15 family.</text>
</comment>
<dbReference type="GO" id="GO:0022627">
    <property type="term" value="C:cytosolic small ribosomal subunit"/>
    <property type="evidence" value="ECO:0007669"/>
    <property type="project" value="TreeGrafter"/>
</dbReference>
<dbReference type="InterPro" id="IPR009068">
    <property type="entry name" value="uS15_NS1_RNA-bd_sf"/>
</dbReference>
<comment type="function">
    <text evidence="4">Forms an intersubunit bridge (bridge B4) with the 23S rRNA of the 50S subunit in the ribosome.</text>
</comment>
<dbReference type="PANTHER" id="PTHR23321">
    <property type="entry name" value="RIBOSOMAL PROTEIN S15, BACTERIAL AND ORGANELLAR"/>
    <property type="match status" value="1"/>
</dbReference>
<dbReference type="Gene3D" id="1.10.287.10">
    <property type="entry name" value="S15/NS1, RNA-binding"/>
    <property type="match status" value="1"/>
</dbReference>
<evidence type="ECO:0000256" key="5">
    <source>
        <dbReference type="RuleBase" id="RU003919"/>
    </source>
</evidence>
<comment type="subunit">
    <text evidence="3 4">Part of the 30S ribosomal subunit. Forms a bridge to the 50S subunit in the 70S ribosome, contacting the 23S rRNA.</text>
</comment>
<dbReference type="Proteomes" id="UP000072763">
    <property type="component" value="Unassembled WGS sequence"/>
</dbReference>
<organism evidence="8 9">
    <name type="scientific">Curtobacterium oceanosedimentum</name>
    <dbReference type="NCBI Taxonomy" id="465820"/>
    <lineage>
        <taxon>Bacteria</taxon>
        <taxon>Bacillati</taxon>
        <taxon>Actinomycetota</taxon>
        <taxon>Actinomycetes</taxon>
        <taxon>Micrococcales</taxon>
        <taxon>Microbacteriaceae</taxon>
        <taxon>Curtobacterium</taxon>
    </lineage>
</organism>
<sequence>MALDAKVKQEIIEEYATHPGDTGSPEVQVAVLTRRINDLNEHLKEHKHDHHSRRGLLLMVGQRRRLLGYLSDVDINRYRALIERLGLRR</sequence>
<evidence type="ECO:0000313" key="8">
    <source>
        <dbReference type="EMBL" id="KTR51282.1"/>
    </source>
</evidence>
<accession>A0A147DPB6</accession>
<name>A0A147DPB6_9MICO</name>
<dbReference type="PROSITE" id="PS00362">
    <property type="entry name" value="RIBOSOMAL_S15"/>
    <property type="match status" value="1"/>
</dbReference>
<evidence type="ECO:0000313" key="10">
    <source>
        <dbReference type="Proteomes" id="UP000078335"/>
    </source>
</evidence>
<proteinExistence type="inferred from homology"/>
<dbReference type="AlphaFoldDB" id="A0A147DPB6"/>
<keyword evidence="2 4" id="KW-0687">Ribonucleoprotein</keyword>
<keyword evidence="10" id="KW-1185">Reference proteome</keyword>
<evidence type="ECO:0000313" key="7">
    <source>
        <dbReference type="EMBL" id="KTR40250.1"/>
    </source>
</evidence>
<dbReference type="STRING" id="465820.NS263_08280"/>
<evidence type="ECO:0000256" key="2">
    <source>
        <dbReference type="ARBA" id="ARBA00023274"/>
    </source>
</evidence>
<dbReference type="HAMAP" id="MF_01343_B">
    <property type="entry name" value="Ribosomal_uS15_B"/>
    <property type="match status" value="1"/>
</dbReference>
<dbReference type="RefSeq" id="WP_022902140.1">
    <property type="nucleotide sequence ID" value="NZ_JBEPMD010000003.1"/>
</dbReference>
<dbReference type="EMBL" id="LDRB01000034">
    <property type="protein sequence ID" value="KTR40250.1"/>
    <property type="molecule type" value="Genomic_DNA"/>
</dbReference>
<dbReference type="OrthoDB" id="9799262at2"/>
<dbReference type="CDD" id="cd00353">
    <property type="entry name" value="Ribosomal_S15p_S13e"/>
    <property type="match status" value="1"/>
</dbReference>
<comment type="caution">
    <text evidence="8">The sequence shown here is derived from an EMBL/GenBank/DDBJ whole genome shotgun (WGS) entry which is preliminary data.</text>
</comment>
<dbReference type="SUPFAM" id="SSF47060">
    <property type="entry name" value="S15/NS1 RNA-binding domain"/>
    <property type="match status" value="1"/>
</dbReference>
<dbReference type="InterPro" id="IPR000589">
    <property type="entry name" value="Ribosomal_uS15"/>
</dbReference>
<gene>
    <name evidence="4" type="primary">rpsO</name>
    <name evidence="7" type="ORF">NS263_08280</name>
    <name evidence="8" type="ORF">NS359_10955</name>
</gene>
<dbReference type="EMBL" id="LDRC01000057">
    <property type="protein sequence ID" value="KTR51282.1"/>
    <property type="molecule type" value="Genomic_DNA"/>
</dbReference>
<dbReference type="GO" id="GO:0006412">
    <property type="term" value="P:translation"/>
    <property type="evidence" value="ECO:0007669"/>
    <property type="project" value="UniProtKB-UniRule"/>
</dbReference>
<dbReference type="NCBIfam" id="TIGR00952">
    <property type="entry name" value="S15_bact"/>
    <property type="match status" value="1"/>
</dbReference>
<protein>
    <recommendedName>
        <fullName evidence="4">Small ribosomal subunit protein uS15</fullName>
    </recommendedName>
</protein>
<reference evidence="9 10" key="1">
    <citation type="journal article" date="2016" name="Front. Microbiol.">
        <title>Genomic Resource of Rice Seed Associated Bacteria.</title>
        <authorList>
            <person name="Midha S."/>
            <person name="Bansal K."/>
            <person name="Sharma S."/>
            <person name="Kumar N."/>
            <person name="Patil P.P."/>
            <person name="Chaudhry V."/>
            <person name="Patil P.B."/>
        </authorList>
    </citation>
    <scope>NUCLEOTIDE SEQUENCE [LARGE SCALE GENOMIC DNA]</scope>
    <source>
        <strain evidence="7 10">NS263</strain>
        <strain evidence="8 9">NS359</strain>
    </source>
</reference>
<evidence type="ECO:0000256" key="6">
    <source>
        <dbReference type="RuleBase" id="RU004524"/>
    </source>
</evidence>
<comment type="function">
    <text evidence="4 6">One of the primary rRNA binding proteins, it binds directly to 16S rRNA where it helps nucleate assembly of the platform of the 30S subunit by binding and bridging several RNA helices of the 16S rRNA.</text>
</comment>
<dbReference type="GO" id="GO:0019843">
    <property type="term" value="F:rRNA binding"/>
    <property type="evidence" value="ECO:0007669"/>
    <property type="project" value="UniProtKB-UniRule"/>
</dbReference>
<keyword evidence="4 6" id="KW-0694">RNA-binding</keyword>
<dbReference type="GO" id="GO:0003735">
    <property type="term" value="F:structural constituent of ribosome"/>
    <property type="evidence" value="ECO:0007669"/>
    <property type="project" value="InterPro"/>
</dbReference>
<dbReference type="SMART" id="SM01387">
    <property type="entry name" value="Ribosomal_S15"/>
    <property type="match status" value="1"/>
</dbReference>
<dbReference type="PANTHER" id="PTHR23321:SF26">
    <property type="entry name" value="SMALL RIBOSOMAL SUBUNIT PROTEIN US15M"/>
    <property type="match status" value="1"/>
</dbReference>
<dbReference type="Proteomes" id="UP000078335">
    <property type="component" value="Unassembled WGS sequence"/>
</dbReference>
<dbReference type="PATRIC" id="fig|465820.3.peg.1674"/>
<evidence type="ECO:0000256" key="4">
    <source>
        <dbReference type="HAMAP-Rule" id="MF_01343"/>
    </source>
</evidence>
<evidence type="ECO:0000256" key="1">
    <source>
        <dbReference type="ARBA" id="ARBA00022980"/>
    </source>
</evidence>
<dbReference type="Pfam" id="PF00312">
    <property type="entry name" value="Ribosomal_S15"/>
    <property type="match status" value="1"/>
</dbReference>
<dbReference type="Gene3D" id="6.10.250.3130">
    <property type="match status" value="1"/>
</dbReference>
<dbReference type="InterPro" id="IPR005290">
    <property type="entry name" value="Ribosomal_uS15_bac-type"/>
</dbReference>
<keyword evidence="4 6" id="KW-0699">rRNA-binding</keyword>